<dbReference type="Gene3D" id="3.20.20.80">
    <property type="entry name" value="Glycosidases"/>
    <property type="match status" value="2"/>
</dbReference>
<proteinExistence type="predicted"/>
<dbReference type="PANTHER" id="PTHR47786:SF2">
    <property type="entry name" value="GLYCOSYL HYDROLASE FAMILY 13 CATALYTIC DOMAIN-CONTAINING PROTEIN"/>
    <property type="match status" value="1"/>
</dbReference>
<accession>B3QT64</accession>
<feature type="region of interest" description="Disordered" evidence="1">
    <location>
        <begin position="1198"/>
        <end position="1240"/>
    </location>
</feature>
<feature type="compositionally biased region" description="Basic residues" evidence="1">
    <location>
        <begin position="1230"/>
        <end position="1240"/>
    </location>
</feature>
<evidence type="ECO:0000313" key="4">
    <source>
        <dbReference type="Proteomes" id="UP000001208"/>
    </source>
</evidence>
<dbReference type="SUPFAM" id="SSF51445">
    <property type="entry name" value="(Trans)glycosidases"/>
    <property type="match status" value="1"/>
</dbReference>
<dbReference type="SMART" id="SM00642">
    <property type="entry name" value="Aamy"/>
    <property type="match status" value="1"/>
</dbReference>
<dbReference type="RefSeq" id="WP_012500247.1">
    <property type="nucleotide sequence ID" value="NC_011026.1"/>
</dbReference>
<dbReference type="InterPro" id="IPR017853">
    <property type="entry name" value="GH"/>
</dbReference>
<dbReference type="GO" id="GO:0005975">
    <property type="term" value="P:carbohydrate metabolic process"/>
    <property type="evidence" value="ECO:0007669"/>
    <property type="project" value="InterPro"/>
</dbReference>
<dbReference type="eggNOG" id="COG0366">
    <property type="taxonomic scope" value="Bacteria"/>
</dbReference>
<dbReference type="PANTHER" id="PTHR47786">
    <property type="entry name" value="ALPHA-1,4-GLUCAN:MALTOSE-1-PHOSPHATE MALTOSYLTRANSFERASE"/>
    <property type="match status" value="1"/>
</dbReference>
<gene>
    <name evidence="3" type="ordered locus">Ctha_1706</name>
</gene>
<feature type="domain" description="Glycosyl hydrolase family 13 catalytic" evidence="2">
    <location>
        <begin position="333"/>
        <end position="728"/>
    </location>
</feature>
<keyword evidence="4" id="KW-1185">Reference proteome</keyword>
<dbReference type="STRING" id="517418.Ctha_1706"/>
<dbReference type="InterPro" id="IPR006047">
    <property type="entry name" value="GH13_cat_dom"/>
</dbReference>
<protein>
    <submittedName>
        <fullName evidence="3">Alpha amylase catalytic region</fullName>
    </submittedName>
</protein>
<evidence type="ECO:0000256" key="1">
    <source>
        <dbReference type="SAM" id="MobiDB-lite"/>
    </source>
</evidence>
<dbReference type="OrthoDB" id="9805159at2"/>
<dbReference type="AlphaFoldDB" id="B3QT64"/>
<evidence type="ECO:0000313" key="3">
    <source>
        <dbReference type="EMBL" id="ACF14163.1"/>
    </source>
</evidence>
<dbReference type="Pfam" id="PF00128">
    <property type="entry name" value="Alpha-amylase"/>
    <property type="match status" value="1"/>
</dbReference>
<dbReference type="CAZy" id="GH13">
    <property type="family name" value="Glycoside Hydrolase Family 13"/>
</dbReference>
<name>B3QT64_CHLT3</name>
<sequence>MTYRSSKHPKKADFLFAKKDFHIVKTARDEYELEEEFFSVQGSLLIGDYKKAQEFAKKINNRRAVLQDPKRPAVLPAQLHAMALLHEIFHFVIDLYVKRVNPTAFSKCNQVLLNQLGQSNYEPFLERFVESFPPLSVYKQETTPKAFLAGINAGIANRELELEELILVWLQNQNPALKPVKELIDDSQLKKSEVYPKSIIAIDAFFDAQPTFGPDFLPLVKMLLAPILAAPTSLLDQLQFILSNWGELLKETPFLASLMQATEFIKEEDHYFWMKLQADADRQKQPDVKPAFFGGWFEKETPPVPDYNFMPEGPERFSPDLNWMPKVVLLAKSTFVWLDQLSKKYKRPIQRLDDIPDQELDIIARSGFTGLWLIGIWQRSKASKKIKHINGNIDAVASAYSLNHYDIAEDLGGPVAYENLRDRAKRRGLRLASDMVPNHTALDSDWVINHPDWFLQTDHPPYPTYTYNGPDLSENDRVGIFIEDGYWSKTDAAVTFKRLDRWTGDTKYIYHGNDGTAMPWNDTAQLNFLNPEVREAVIQEILHVARMFPIIRFDAAMVLAKQHIQRLWFPRPGKSGAVPSRWAYAMTDEEFDAAIPEEFWREVVERVQREVPNTLLLAEAFWMLEGYFVRTLGMHRVYNSAFMHMFKKEENSSYRYLIKNTLEYNPQILKRYVNFMNNPDEETAVAQFGKGDKYFGVCVMMATMPGLPMFGHGQIEGFTEKYGMEYKRAYYNEEPDHYLVSRHEREIFPVLKKRFLFAEVENFFLYDFYVESGAVDENVFAFSNCYGNEKALVIYHNKYGQTSGWIKTSVGYLENGQIVQKSLADGLGISNNANTYTVFRDHISGMEFIRKNTDIHEKGIFADLHAYKYHIFWDFREVCPSKIKPYDELYKMLNGSGVPSIDEAVLELTLQTVHAAFREMIDPEHLKKCKNGWYQTAVKKAALTPFKAKIKGFIRSVKELETGHKIPEVSVLKSAEADFSAIMTLVYKLAANSKASDGWQALIKTLLSDSDSGDLSGWKIILGWATLRHLNEICTLHNEPEFNLLCDWHLDKFLRQSLIHVSTDNHDAEVSLKLLVIALELQRLLDKGVSSVKISAQLRILAKNRHVQQFLQINFWDDHYWLNKEQLEMVCNWLFMFGAADTVRTKTEKTVTKQLSELFAAKEEILSNAEQAGYDFEKFIALLDNSELSVLEKAEANISEEQKAKDSSSATKKTTKRKTTTKSASDSKTKTAKRKKKSDE</sequence>
<dbReference type="EMBL" id="CP001100">
    <property type="protein sequence ID" value="ACF14163.1"/>
    <property type="molecule type" value="Genomic_DNA"/>
</dbReference>
<dbReference type="KEGG" id="cts:Ctha_1706"/>
<reference evidence="3 4" key="1">
    <citation type="submission" date="2008-06" db="EMBL/GenBank/DDBJ databases">
        <title>Complete sequence of Chloroherpeton thalassium ATCC 35110.</title>
        <authorList>
            <consortium name="US DOE Joint Genome Institute"/>
            <person name="Lucas S."/>
            <person name="Copeland A."/>
            <person name="Lapidus A."/>
            <person name="Glavina del Rio T."/>
            <person name="Dalin E."/>
            <person name="Tice H."/>
            <person name="Bruce D."/>
            <person name="Goodwin L."/>
            <person name="Pitluck S."/>
            <person name="Schmutz J."/>
            <person name="Larimer F."/>
            <person name="Land M."/>
            <person name="Hauser L."/>
            <person name="Kyrpides N."/>
            <person name="Mikhailova N."/>
            <person name="Liu Z."/>
            <person name="Li T."/>
            <person name="Zhao F."/>
            <person name="Overmann J."/>
            <person name="Bryant D.A."/>
            <person name="Richardson P."/>
        </authorList>
    </citation>
    <scope>NUCLEOTIDE SEQUENCE [LARGE SCALE GENOMIC DNA]</scope>
    <source>
        <strain evidence="4">ATCC 35110 / GB-78</strain>
    </source>
</reference>
<evidence type="ECO:0000259" key="2">
    <source>
        <dbReference type="SMART" id="SM00642"/>
    </source>
</evidence>
<dbReference type="HOGENOM" id="CLU_005647_0_0_10"/>
<dbReference type="Proteomes" id="UP000001208">
    <property type="component" value="Chromosome"/>
</dbReference>
<organism evidence="3 4">
    <name type="scientific">Chloroherpeton thalassium (strain ATCC 35110 / GB-78)</name>
    <dbReference type="NCBI Taxonomy" id="517418"/>
    <lineage>
        <taxon>Bacteria</taxon>
        <taxon>Pseudomonadati</taxon>
        <taxon>Chlorobiota</taxon>
        <taxon>Chlorobiia</taxon>
        <taxon>Chlorobiales</taxon>
        <taxon>Chloroherpetonaceae</taxon>
        <taxon>Chloroherpeton</taxon>
    </lineage>
</organism>